<comment type="subcellular location">
    <subcellularLocation>
        <location evidence="1">Membrane</location>
        <topology evidence="1">Multi-pass membrane protein</topology>
    </subcellularLocation>
</comment>
<keyword evidence="2 8" id="KW-0812">Transmembrane</keyword>
<dbReference type="Pfam" id="PF04193">
    <property type="entry name" value="PQ-loop"/>
    <property type="match status" value="2"/>
</dbReference>
<dbReference type="Proteomes" id="UP000028045">
    <property type="component" value="Unassembled WGS sequence"/>
</dbReference>
<keyword evidence="4 8" id="KW-0472">Membrane</keyword>
<dbReference type="InterPro" id="IPR051415">
    <property type="entry name" value="LAAT-1"/>
</dbReference>
<dbReference type="PANTHER" id="PTHR16201:SF44">
    <property type="entry name" value="SEVEN TRANSMEMBRANE PROTEIN 1"/>
    <property type="match status" value="1"/>
</dbReference>
<evidence type="ECO:0000313" key="9">
    <source>
        <dbReference type="EMBL" id="KEY68708.1"/>
    </source>
</evidence>
<dbReference type="PANTHER" id="PTHR16201">
    <property type="entry name" value="SEVEN TRANSMEMBRANE PROTEIN 1-RELATED"/>
    <property type="match status" value="1"/>
</dbReference>
<evidence type="ECO:0000256" key="8">
    <source>
        <dbReference type="SAM" id="Phobius"/>
    </source>
</evidence>
<evidence type="ECO:0000256" key="7">
    <source>
        <dbReference type="SAM" id="MobiDB-lite"/>
    </source>
</evidence>
<feature type="transmembrane region" description="Helical" evidence="8">
    <location>
        <begin position="312"/>
        <end position="335"/>
    </location>
</feature>
<evidence type="ECO:0000256" key="4">
    <source>
        <dbReference type="ARBA" id="ARBA00023136"/>
    </source>
</evidence>
<dbReference type="SMART" id="SM00679">
    <property type="entry name" value="CTNS"/>
    <property type="match status" value="2"/>
</dbReference>
<dbReference type="GO" id="GO:0098852">
    <property type="term" value="C:lytic vacuole membrane"/>
    <property type="evidence" value="ECO:0007669"/>
    <property type="project" value="UniProtKB-ARBA"/>
</dbReference>
<accession>A0A084ATS9</accession>
<feature type="transmembrane region" description="Helical" evidence="8">
    <location>
        <begin position="57"/>
        <end position="76"/>
    </location>
</feature>
<organism evidence="9 10">
    <name type="scientific">Stachybotrys chartarum (strain CBS 109288 / IBT 7711)</name>
    <name type="common">Toxic black mold</name>
    <name type="synonym">Stilbospora chartarum</name>
    <dbReference type="NCBI Taxonomy" id="1280523"/>
    <lineage>
        <taxon>Eukaryota</taxon>
        <taxon>Fungi</taxon>
        <taxon>Dikarya</taxon>
        <taxon>Ascomycota</taxon>
        <taxon>Pezizomycotina</taxon>
        <taxon>Sordariomycetes</taxon>
        <taxon>Hypocreomycetidae</taxon>
        <taxon>Hypocreales</taxon>
        <taxon>Stachybotryaceae</taxon>
        <taxon>Stachybotrys</taxon>
    </lineage>
</organism>
<dbReference type="OrthoDB" id="8048523at2759"/>
<feature type="transmembrane region" description="Helical" evidence="8">
    <location>
        <begin position="26"/>
        <end position="45"/>
    </location>
</feature>
<protein>
    <recommendedName>
        <fullName evidence="11">Vacuolar membrane PQ loop repeat protein</fullName>
    </recommendedName>
</protein>
<dbReference type="AlphaFoldDB" id="A0A084ATS9"/>
<feature type="transmembrane region" description="Helical" evidence="8">
    <location>
        <begin position="173"/>
        <end position="193"/>
    </location>
</feature>
<proteinExistence type="inferred from homology"/>
<gene>
    <name evidence="9" type="ORF">S7711_00582</name>
</gene>
<keyword evidence="3 8" id="KW-1133">Transmembrane helix</keyword>
<feature type="transmembrane region" description="Helical" evidence="8">
    <location>
        <begin position="213"/>
        <end position="234"/>
    </location>
</feature>
<evidence type="ECO:0000256" key="6">
    <source>
        <dbReference type="ARBA" id="ARBA00050768"/>
    </source>
</evidence>
<feature type="transmembrane region" description="Helical" evidence="8">
    <location>
        <begin position="88"/>
        <end position="112"/>
    </location>
</feature>
<dbReference type="HOGENOM" id="CLU_019699_0_0_1"/>
<dbReference type="GO" id="GO:0034486">
    <property type="term" value="P:vacuolar transmembrane transport"/>
    <property type="evidence" value="ECO:0007669"/>
    <property type="project" value="UniProtKB-ARBA"/>
</dbReference>
<evidence type="ECO:0000256" key="1">
    <source>
        <dbReference type="ARBA" id="ARBA00004141"/>
    </source>
</evidence>
<evidence type="ECO:0008006" key="11">
    <source>
        <dbReference type="Google" id="ProtNLM"/>
    </source>
</evidence>
<dbReference type="EMBL" id="KL648566">
    <property type="protein sequence ID" value="KEY68708.1"/>
    <property type="molecule type" value="Genomic_DNA"/>
</dbReference>
<reference evidence="9 10" key="1">
    <citation type="journal article" date="2014" name="BMC Genomics">
        <title>Comparative genome sequencing reveals chemotype-specific gene clusters in the toxigenic black mold Stachybotrys.</title>
        <authorList>
            <person name="Semeiks J."/>
            <person name="Borek D."/>
            <person name="Otwinowski Z."/>
            <person name="Grishin N.V."/>
        </authorList>
    </citation>
    <scope>NUCLEOTIDE SEQUENCE [LARGE SCALE GENOMIC DNA]</scope>
    <source>
        <strain evidence="10">CBS 109288 / IBT 7711</strain>
    </source>
</reference>
<dbReference type="GO" id="GO:0015174">
    <property type="term" value="F:basic amino acid transmembrane transporter activity"/>
    <property type="evidence" value="ECO:0007669"/>
    <property type="project" value="UniProtKB-ARBA"/>
</dbReference>
<dbReference type="InterPro" id="IPR006603">
    <property type="entry name" value="PQ-loop_rpt"/>
</dbReference>
<sequence length="351" mass="37688">MASAILNLAFGAASHSLPITDALSGIFGSISMTAWICLLIPQLMANYRAQSADGLSMAFLIVWLLGDATNLIGLYIDLGLGALFTHLAPTAVALASYFCVADMVLISQCVYYNTRNARRLKQAESTQTSEQSPLLARRRGSSVGNSDSAIDGTTKATEIEDGIPDGGSALNNALSLVAVYGIGFAGWFLSYKAGAWDIDEPGVPEPPSDEKNVMEIVGLTLGYMSAVCYLWYVAQDPSPLSVLTTRSARVPQILKNYREKSCEGEQTLALAKLCTMADNNVAGLAILFFMLSLTGNLTYGISLVAYSQEKKYLLNALPWLLGSIGTIVEDCIIFVQFRLYSNNSRSTVVPA</sequence>
<feature type="transmembrane region" description="Helical" evidence="8">
    <location>
        <begin position="281"/>
        <end position="306"/>
    </location>
</feature>
<evidence type="ECO:0000256" key="2">
    <source>
        <dbReference type="ARBA" id="ARBA00022692"/>
    </source>
</evidence>
<comment type="catalytic activity">
    <reaction evidence="6">
        <text>L-histidine(out) + L-arginine(in) = L-histidine(in) + L-arginine(out)</text>
        <dbReference type="Rhea" id="RHEA:71063"/>
        <dbReference type="ChEBI" id="CHEBI:32682"/>
        <dbReference type="ChEBI" id="CHEBI:57595"/>
    </reaction>
</comment>
<comment type="similarity">
    <text evidence="5">Belongs to the laat-1 family.</text>
</comment>
<evidence type="ECO:0000256" key="3">
    <source>
        <dbReference type="ARBA" id="ARBA00022989"/>
    </source>
</evidence>
<name>A0A084ATS9_STACB</name>
<evidence type="ECO:0000256" key="5">
    <source>
        <dbReference type="ARBA" id="ARBA00038039"/>
    </source>
</evidence>
<dbReference type="FunFam" id="1.20.1280.290:FF:000009">
    <property type="entry name" value="PQ loop repeat family protein"/>
    <property type="match status" value="1"/>
</dbReference>
<dbReference type="Gene3D" id="1.20.1280.290">
    <property type="match status" value="2"/>
</dbReference>
<feature type="compositionally biased region" description="Polar residues" evidence="7">
    <location>
        <begin position="123"/>
        <end position="132"/>
    </location>
</feature>
<keyword evidence="10" id="KW-1185">Reference proteome</keyword>
<feature type="region of interest" description="Disordered" evidence="7">
    <location>
        <begin position="122"/>
        <end position="151"/>
    </location>
</feature>
<evidence type="ECO:0000313" key="10">
    <source>
        <dbReference type="Proteomes" id="UP000028045"/>
    </source>
</evidence>